<evidence type="ECO:0000256" key="6">
    <source>
        <dbReference type="PROSITE-ProRule" id="PRU00076"/>
    </source>
</evidence>
<gene>
    <name evidence="10" type="ORF">MAR_016702</name>
</gene>
<dbReference type="CDD" id="cd00033">
    <property type="entry name" value="CCP"/>
    <property type="match status" value="3"/>
</dbReference>
<feature type="domain" description="Sushi" evidence="9">
    <location>
        <begin position="108"/>
        <end position="165"/>
    </location>
</feature>
<dbReference type="PROSITE" id="PS01187">
    <property type="entry name" value="EGF_CA"/>
    <property type="match status" value="1"/>
</dbReference>
<keyword evidence="11" id="KW-1185">Reference proteome</keyword>
<comment type="caution">
    <text evidence="6">Lacks conserved residue(s) required for the propagation of feature annotation.</text>
</comment>
<dbReference type="SMART" id="SM00181">
    <property type="entry name" value="EGF"/>
    <property type="match status" value="2"/>
</dbReference>
<dbReference type="InterPro" id="IPR000436">
    <property type="entry name" value="Sushi_SCR_CCP_dom"/>
</dbReference>
<dbReference type="InterPro" id="IPR035976">
    <property type="entry name" value="Sushi/SCR/CCP_sf"/>
</dbReference>
<dbReference type="PROSITE" id="PS50026">
    <property type="entry name" value="EGF_3"/>
    <property type="match status" value="2"/>
</dbReference>
<dbReference type="Gene3D" id="2.10.70.10">
    <property type="entry name" value="Complement Module, domain 1"/>
    <property type="match status" value="3"/>
</dbReference>
<reference evidence="10" key="1">
    <citation type="submission" date="2022-11" db="EMBL/GenBank/DDBJ databases">
        <title>Centuries of genome instability and evolution in soft-shell clam transmissible cancer (bioRxiv).</title>
        <authorList>
            <person name="Hart S.F.M."/>
            <person name="Yonemitsu M.A."/>
            <person name="Giersch R.M."/>
            <person name="Beal B.F."/>
            <person name="Arriagada G."/>
            <person name="Davis B.W."/>
            <person name="Ostrander E.A."/>
            <person name="Goff S.P."/>
            <person name="Metzger M.J."/>
        </authorList>
    </citation>
    <scope>NUCLEOTIDE SEQUENCE</scope>
    <source>
        <strain evidence="10">MELC-2E11</strain>
        <tissue evidence="10">Siphon/mantle</tissue>
    </source>
</reference>
<sequence>MYGSVAEYSCEEGYTLDGSYSTECQANGMWQDIDISCIVISKHGLSWFTDCSLPRYLTHGSISVENGTTYRSVAVYSCEEGYMLDGRNSTQCQANGSWQDIDVSCIAIDCDKPTNIKKGTVEYTLTTFNHSAFYTCDHGYTTANATVINCTSEGLWDDDPPTCTDVDECSGSNECHYSAKCTNLNGSYQCTCNDGYTDSGENRGRQCDDVNECDGGTSCGQNADCTNTFGSFYCKCRADYPQGNPFYGCYSPVLLSFTSKAVIDGVRGDNEILPPPSLNGFLALNYPPLYESYGAENSTLWKKYVENHVVIAPLWTNLDSRNITGAGVWVHVFSNNTGNRSDILKIQELVQKYSNNSEFNASVAFAVTWKHVTIHSPYMPGYRLYKHQAIMATDGLYTYMMFIYDQEQFSIKPLSYTPVAAGYTFPGNFTGKILADRHNFTNLKNESNVNQ</sequence>
<evidence type="ECO:0000256" key="4">
    <source>
        <dbReference type="ARBA" id="ARBA00023157"/>
    </source>
</evidence>
<dbReference type="Pfam" id="PF00084">
    <property type="entry name" value="Sushi"/>
    <property type="match status" value="3"/>
</dbReference>
<feature type="domain" description="Sushi" evidence="9">
    <location>
        <begin position="1"/>
        <end position="39"/>
    </location>
</feature>
<dbReference type="SMART" id="SM00032">
    <property type="entry name" value="CCP"/>
    <property type="match status" value="3"/>
</dbReference>
<dbReference type="InterPro" id="IPR000742">
    <property type="entry name" value="EGF"/>
</dbReference>
<dbReference type="SUPFAM" id="SSF57535">
    <property type="entry name" value="Complement control module/SCR domain"/>
    <property type="match status" value="3"/>
</dbReference>
<evidence type="ECO:0000256" key="1">
    <source>
        <dbReference type="ARBA" id="ARBA00022536"/>
    </source>
</evidence>
<keyword evidence="1 6" id="KW-0245">EGF-like domain</keyword>
<keyword evidence="5" id="KW-0325">Glycoprotein</keyword>
<dbReference type="Pfam" id="PF07645">
    <property type="entry name" value="EGF_CA"/>
    <property type="match status" value="2"/>
</dbReference>
<evidence type="ECO:0000256" key="3">
    <source>
        <dbReference type="ARBA" id="ARBA00022737"/>
    </source>
</evidence>
<dbReference type="PANTHER" id="PTHR19325">
    <property type="entry name" value="COMPLEMENT COMPONENT-RELATED SUSHI DOMAIN-CONTAINING"/>
    <property type="match status" value="1"/>
</dbReference>
<dbReference type="Gene3D" id="2.10.25.10">
    <property type="entry name" value="Laminin"/>
    <property type="match status" value="2"/>
</dbReference>
<keyword evidence="3" id="KW-0677">Repeat</keyword>
<dbReference type="Pfam" id="PF06119">
    <property type="entry name" value="NIDO"/>
    <property type="match status" value="1"/>
</dbReference>
<feature type="disulfide bond" evidence="7">
    <location>
        <begin position="136"/>
        <end position="163"/>
    </location>
</feature>
<feature type="domain" description="Sushi" evidence="9">
    <location>
        <begin position="49"/>
        <end position="107"/>
    </location>
</feature>
<evidence type="ECO:0000256" key="7">
    <source>
        <dbReference type="PROSITE-ProRule" id="PRU00302"/>
    </source>
</evidence>
<dbReference type="InterPro" id="IPR000152">
    <property type="entry name" value="EGF-type_Asp/Asn_hydroxyl_site"/>
</dbReference>
<keyword evidence="4 7" id="KW-1015">Disulfide bond</keyword>
<dbReference type="InterPro" id="IPR018097">
    <property type="entry name" value="EGF_Ca-bd_CS"/>
</dbReference>
<evidence type="ECO:0000256" key="5">
    <source>
        <dbReference type="ARBA" id="ARBA00023180"/>
    </source>
</evidence>
<dbReference type="Proteomes" id="UP001164746">
    <property type="component" value="Chromosome 6"/>
</dbReference>
<evidence type="ECO:0000313" key="11">
    <source>
        <dbReference type="Proteomes" id="UP001164746"/>
    </source>
</evidence>
<proteinExistence type="predicted"/>
<evidence type="ECO:0000256" key="2">
    <source>
        <dbReference type="ARBA" id="ARBA00022659"/>
    </source>
</evidence>
<dbReference type="PANTHER" id="PTHR19325:SF575">
    <property type="entry name" value="LOCOMOTION-RELATED PROTEIN HIKARU GENKI"/>
    <property type="match status" value="1"/>
</dbReference>
<dbReference type="SUPFAM" id="SSF57196">
    <property type="entry name" value="EGF/Laminin"/>
    <property type="match status" value="1"/>
</dbReference>
<feature type="domain" description="EGF-like" evidence="8">
    <location>
        <begin position="209"/>
        <end position="246"/>
    </location>
</feature>
<protein>
    <submittedName>
        <fullName evidence="10">SVEP1-like protein</fullName>
    </submittedName>
</protein>
<feature type="domain" description="EGF-like" evidence="8">
    <location>
        <begin position="165"/>
        <end position="208"/>
    </location>
</feature>
<dbReference type="PROSITE" id="PS00010">
    <property type="entry name" value="ASX_HYDROXYL"/>
    <property type="match status" value="2"/>
</dbReference>
<dbReference type="InterPro" id="IPR003886">
    <property type="entry name" value="NIDO_dom"/>
</dbReference>
<dbReference type="InterPro" id="IPR001881">
    <property type="entry name" value="EGF-like_Ca-bd_dom"/>
</dbReference>
<feature type="non-terminal residue" evidence="10">
    <location>
        <position position="1"/>
    </location>
</feature>
<accession>A0ABY7EC91</accession>
<dbReference type="PROSITE" id="PS50923">
    <property type="entry name" value="SUSHI"/>
    <property type="match status" value="3"/>
</dbReference>
<evidence type="ECO:0000259" key="9">
    <source>
        <dbReference type="PROSITE" id="PS50923"/>
    </source>
</evidence>
<feature type="disulfide bond" evidence="7">
    <location>
        <begin position="78"/>
        <end position="105"/>
    </location>
</feature>
<feature type="disulfide bond" evidence="7">
    <location>
        <begin position="10"/>
        <end position="37"/>
    </location>
</feature>
<dbReference type="InterPro" id="IPR050350">
    <property type="entry name" value="Compl-Cell_Adhes-Reg"/>
</dbReference>
<organism evidence="10 11">
    <name type="scientific">Mya arenaria</name>
    <name type="common">Soft-shell clam</name>
    <dbReference type="NCBI Taxonomy" id="6604"/>
    <lineage>
        <taxon>Eukaryota</taxon>
        <taxon>Metazoa</taxon>
        <taxon>Spiralia</taxon>
        <taxon>Lophotrochozoa</taxon>
        <taxon>Mollusca</taxon>
        <taxon>Bivalvia</taxon>
        <taxon>Autobranchia</taxon>
        <taxon>Heteroconchia</taxon>
        <taxon>Euheterodonta</taxon>
        <taxon>Imparidentia</taxon>
        <taxon>Neoheterodontei</taxon>
        <taxon>Myida</taxon>
        <taxon>Myoidea</taxon>
        <taxon>Myidae</taxon>
        <taxon>Mya</taxon>
    </lineage>
</organism>
<evidence type="ECO:0000259" key="8">
    <source>
        <dbReference type="PROSITE" id="PS50026"/>
    </source>
</evidence>
<evidence type="ECO:0000313" key="10">
    <source>
        <dbReference type="EMBL" id="WAR06744.1"/>
    </source>
</evidence>
<dbReference type="InterPro" id="IPR049883">
    <property type="entry name" value="NOTCH1_EGF-like"/>
</dbReference>
<name>A0ABY7EC91_MYAAR</name>
<dbReference type="SMART" id="SM00179">
    <property type="entry name" value="EGF_CA"/>
    <property type="match status" value="2"/>
</dbReference>
<dbReference type="CDD" id="cd00054">
    <property type="entry name" value="EGF_CA"/>
    <property type="match status" value="2"/>
</dbReference>
<dbReference type="EMBL" id="CP111017">
    <property type="protein sequence ID" value="WAR06744.1"/>
    <property type="molecule type" value="Genomic_DNA"/>
</dbReference>
<keyword evidence="2 7" id="KW-0768">Sushi</keyword>